<evidence type="ECO:0000313" key="2">
    <source>
        <dbReference type="Proteomes" id="UP000276133"/>
    </source>
</evidence>
<keyword evidence="2" id="KW-1185">Reference proteome</keyword>
<dbReference type="AlphaFoldDB" id="A0A3M7PP12"/>
<dbReference type="EMBL" id="REGN01009616">
    <property type="protein sequence ID" value="RNA00770.1"/>
    <property type="molecule type" value="Genomic_DNA"/>
</dbReference>
<gene>
    <name evidence="1" type="ORF">BpHYR1_024826</name>
</gene>
<protein>
    <submittedName>
        <fullName evidence="1">Uncharacterized protein</fullName>
    </submittedName>
</protein>
<proteinExistence type="predicted"/>
<accession>A0A3M7PP12</accession>
<comment type="caution">
    <text evidence="1">The sequence shown here is derived from an EMBL/GenBank/DDBJ whole genome shotgun (WGS) entry which is preliminary data.</text>
</comment>
<dbReference type="Proteomes" id="UP000276133">
    <property type="component" value="Unassembled WGS sequence"/>
</dbReference>
<evidence type="ECO:0000313" key="1">
    <source>
        <dbReference type="EMBL" id="RNA00770.1"/>
    </source>
</evidence>
<name>A0A3M7PP12_BRAPC</name>
<sequence length="76" mass="9127">MISCKSISINTTFQNVKNSGIFELSEFIKQKNVLNFDALTKNNLIEKLLTKNKFKYRQIEWEKINYFDVNLMMNHY</sequence>
<organism evidence="1 2">
    <name type="scientific">Brachionus plicatilis</name>
    <name type="common">Marine rotifer</name>
    <name type="synonym">Brachionus muelleri</name>
    <dbReference type="NCBI Taxonomy" id="10195"/>
    <lineage>
        <taxon>Eukaryota</taxon>
        <taxon>Metazoa</taxon>
        <taxon>Spiralia</taxon>
        <taxon>Gnathifera</taxon>
        <taxon>Rotifera</taxon>
        <taxon>Eurotatoria</taxon>
        <taxon>Monogononta</taxon>
        <taxon>Pseudotrocha</taxon>
        <taxon>Ploima</taxon>
        <taxon>Brachionidae</taxon>
        <taxon>Brachionus</taxon>
    </lineage>
</organism>
<reference evidence="1 2" key="1">
    <citation type="journal article" date="2018" name="Sci. Rep.">
        <title>Genomic signatures of local adaptation to the degree of environmental predictability in rotifers.</title>
        <authorList>
            <person name="Franch-Gras L."/>
            <person name="Hahn C."/>
            <person name="Garcia-Roger E.M."/>
            <person name="Carmona M.J."/>
            <person name="Serra M."/>
            <person name="Gomez A."/>
        </authorList>
    </citation>
    <scope>NUCLEOTIDE SEQUENCE [LARGE SCALE GENOMIC DNA]</scope>
    <source>
        <strain evidence="1">HYR1</strain>
    </source>
</reference>